<protein>
    <submittedName>
        <fullName evidence="2">Uncharacterized protein</fullName>
    </submittedName>
</protein>
<dbReference type="AlphaFoldDB" id="A0AAV4C1Q0"/>
<gene>
    <name evidence="2" type="ORF">PoB_005579600</name>
</gene>
<proteinExistence type="predicted"/>
<feature type="region of interest" description="Disordered" evidence="1">
    <location>
        <begin position="78"/>
        <end position="136"/>
    </location>
</feature>
<sequence>MSTCECMCGTSANGREWEQVGVVWKEDCKNNEPSLVIWPVLGLDEPDDGCCRRHEGGDNSSNKMEGYFERKDEVRQDGNCGIHIDDNAKNDDNDHDDEEDVDDEDDNDDNYHHNHVYSDCRDIEGDASGEDDNDTI</sequence>
<feature type="compositionally biased region" description="Basic and acidic residues" evidence="1">
    <location>
        <begin position="83"/>
        <end position="92"/>
    </location>
</feature>
<reference evidence="2 3" key="1">
    <citation type="journal article" date="2021" name="Elife">
        <title>Chloroplast acquisition without the gene transfer in kleptoplastic sea slugs, Plakobranchus ocellatus.</title>
        <authorList>
            <person name="Maeda T."/>
            <person name="Takahashi S."/>
            <person name="Yoshida T."/>
            <person name="Shimamura S."/>
            <person name="Takaki Y."/>
            <person name="Nagai Y."/>
            <person name="Toyoda A."/>
            <person name="Suzuki Y."/>
            <person name="Arimoto A."/>
            <person name="Ishii H."/>
            <person name="Satoh N."/>
            <person name="Nishiyama T."/>
            <person name="Hasebe M."/>
            <person name="Maruyama T."/>
            <person name="Minagawa J."/>
            <person name="Obokata J."/>
            <person name="Shigenobu S."/>
        </authorList>
    </citation>
    <scope>NUCLEOTIDE SEQUENCE [LARGE SCALE GENOMIC DNA]</scope>
</reference>
<evidence type="ECO:0000256" key="1">
    <source>
        <dbReference type="SAM" id="MobiDB-lite"/>
    </source>
</evidence>
<feature type="compositionally biased region" description="Acidic residues" evidence="1">
    <location>
        <begin position="125"/>
        <end position="136"/>
    </location>
</feature>
<evidence type="ECO:0000313" key="3">
    <source>
        <dbReference type="Proteomes" id="UP000735302"/>
    </source>
</evidence>
<organism evidence="2 3">
    <name type="scientific">Plakobranchus ocellatus</name>
    <dbReference type="NCBI Taxonomy" id="259542"/>
    <lineage>
        <taxon>Eukaryota</taxon>
        <taxon>Metazoa</taxon>
        <taxon>Spiralia</taxon>
        <taxon>Lophotrochozoa</taxon>
        <taxon>Mollusca</taxon>
        <taxon>Gastropoda</taxon>
        <taxon>Heterobranchia</taxon>
        <taxon>Euthyneura</taxon>
        <taxon>Panpulmonata</taxon>
        <taxon>Sacoglossa</taxon>
        <taxon>Placobranchoidea</taxon>
        <taxon>Plakobranchidae</taxon>
        <taxon>Plakobranchus</taxon>
    </lineage>
</organism>
<comment type="caution">
    <text evidence="2">The sequence shown here is derived from an EMBL/GenBank/DDBJ whole genome shotgun (WGS) entry which is preliminary data.</text>
</comment>
<feature type="compositionally biased region" description="Acidic residues" evidence="1">
    <location>
        <begin position="93"/>
        <end position="108"/>
    </location>
</feature>
<accession>A0AAV4C1Q0</accession>
<dbReference type="Proteomes" id="UP000735302">
    <property type="component" value="Unassembled WGS sequence"/>
</dbReference>
<feature type="compositionally biased region" description="Basic and acidic residues" evidence="1">
    <location>
        <begin position="109"/>
        <end position="124"/>
    </location>
</feature>
<evidence type="ECO:0000313" key="2">
    <source>
        <dbReference type="EMBL" id="GFO29291.1"/>
    </source>
</evidence>
<keyword evidence="3" id="KW-1185">Reference proteome</keyword>
<dbReference type="EMBL" id="BLXT01006149">
    <property type="protein sequence ID" value="GFO29291.1"/>
    <property type="molecule type" value="Genomic_DNA"/>
</dbReference>
<name>A0AAV4C1Q0_9GAST</name>